<protein>
    <recommendedName>
        <fullName evidence="4">Endonuclease/exonuclease/phosphatase domain-containing protein</fullName>
    </recommendedName>
</protein>
<dbReference type="EMBL" id="CDMY01000475">
    <property type="protein sequence ID" value="CEM15965.1"/>
    <property type="molecule type" value="Genomic_DNA"/>
</dbReference>
<name>A0A0G4FQ55_VITBC</name>
<accession>A0A0G4FQ55</accession>
<keyword evidence="1" id="KW-0732">Signal</keyword>
<evidence type="ECO:0008006" key="4">
    <source>
        <dbReference type="Google" id="ProtNLM"/>
    </source>
</evidence>
<dbReference type="VEuPathDB" id="CryptoDB:Vbra_9367"/>
<feature type="signal peptide" evidence="1">
    <location>
        <begin position="1"/>
        <end position="16"/>
    </location>
</feature>
<dbReference type="PhylomeDB" id="A0A0G4FQ55"/>
<keyword evidence="3" id="KW-1185">Reference proteome</keyword>
<dbReference type="OrthoDB" id="2093442at2759"/>
<gene>
    <name evidence="2" type="ORF">Vbra_9367</name>
</gene>
<dbReference type="AlphaFoldDB" id="A0A0G4FQ55"/>
<proteinExistence type="predicted"/>
<sequence length="448" mass="50800">MIAFLLVLLALPSLLATVAEECRGADCETIDWGLPVDLLERPLQTAEVLVDDGASSLIHIAEHSYDENQPNVEWLFSPLSRRAEWQTLPEQQLAKVMQCPEDWSPDATECVTRPLFEALGGVANGERPATKHMTVCKSAASLEYVEGDAHDGCMRQWKRINDVSRWLNYFYTQLEFDLVTFSELDGCRSLSDVLAYSGLDQVGFDPFHIQGGDFRSNQQVGFASRIRPTKDLVTKLDGIKPGGFPVTQNPMCQKYKGVERGKDYDYSKIPEGIALNKYARMDINVNGQMISGDFNDFDDQAEETRDVRHIDDPKGTAHPLQIPFTGFNATSPTVKLGYNPEDYFEEGEISKDLQKDWAVSWVFQIIRYGASGKRKGTNKEMWSLTPKIPQEQRYSYIFRERGSQLDHMLVSRNLYHAVTRFEILNDEAAKKGLPYIHANFGKDHHNQE</sequence>
<dbReference type="Proteomes" id="UP000041254">
    <property type="component" value="Unassembled WGS sequence"/>
</dbReference>
<dbReference type="InParanoid" id="A0A0G4FQ55"/>
<feature type="chain" id="PRO_5005188917" description="Endonuclease/exonuclease/phosphatase domain-containing protein" evidence="1">
    <location>
        <begin position="17"/>
        <end position="448"/>
    </location>
</feature>
<evidence type="ECO:0000256" key="1">
    <source>
        <dbReference type="SAM" id="SignalP"/>
    </source>
</evidence>
<organism evidence="2 3">
    <name type="scientific">Vitrella brassicaformis (strain CCMP3155)</name>
    <dbReference type="NCBI Taxonomy" id="1169540"/>
    <lineage>
        <taxon>Eukaryota</taxon>
        <taxon>Sar</taxon>
        <taxon>Alveolata</taxon>
        <taxon>Colpodellida</taxon>
        <taxon>Vitrellaceae</taxon>
        <taxon>Vitrella</taxon>
    </lineage>
</organism>
<reference evidence="2 3" key="1">
    <citation type="submission" date="2014-11" db="EMBL/GenBank/DDBJ databases">
        <authorList>
            <person name="Zhu J."/>
            <person name="Qi W."/>
            <person name="Song R."/>
        </authorList>
    </citation>
    <scope>NUCLEOTIDE SEQUENCE [LARGE SCALE GENOMIC DNA]</scope>
</reference>
<evidence type="ECO:0000313" key="3">
    <source>
        <dbReference type="Proteomes" id="UP000041254"/>
    </source>
</evidence>
<evidence type="ECO:0000313" key="2">
    <source>
        <dbReference type="EMBL" id="CEM15965.1"/>
    </source>
</evidence>